<gene>
    <name evidence="1" type="ORF">HJG63_011189</name>
</gene>
<dbReference type="EMBL" id="JACASE010000005">
    <property type="protein sequence ID" value="KAF6465773.1"/>
    <property type="molecule type" value="Genomic_DNA"/>
</dbReference>
<evidence type="ECO:0000313" key="1">
    <source>
        <dbReference type="EMBL" id="KAF6465773.1"/>
    </source>
</evidence>
<proteinExistence type="predicted"/>
<organism evidence="1 2">
    <name type="scientific">Rousettus aegyptiacus</name>
    <name type="common">Egyptian fruit bat</name>
    <name type="synonym">Pteropus aegyptiacus</name>
    <dbReference type="NCBI Taxonomy" id="9407"/>
    <lineage>
        <taxon>Eukaryota</taxon>
        <taxon>Metazoa</taxon>
        <taxon>Chordata</taxon>
        <taxon>Craniata</taxon>
        <taxon>Vertebrata</taxon>
        <taxon>Euteleostomi</taxon>
        <taxon>Mammalia</taxon>
        <taxon>Eutheria</taxon>
        <taxon>Laurasiatheria</taxon>
        <taxon>Chiroptera</taxon>
        <taxon>Yinpterochiroptera</taxon>
        <taxon>Pteropodoidea</taxon>
        <taxon>Pteropodidae</taxon>
        <taxon>Rousettinae</taxon>
        <taxon>Rousettus</taxon>
    </lineage>
</organism>
<name>A0A7J8H0E9_ROUAE</name>
<dbReference type="Proteomes" id="UP000593571">
    <property type="component" value="Unassembled WGS sequence"/>
</dbReference>
<accession>A0A7J8H0E9</accession>
<keyword evidence="2" id="KW-1185">Reference proteome</keyword>
<dbReference type="AlphaFoldDB" id="A0A7J8H0E9"/>
<reference evidence="1 2" key="1">
    <citation type="journal article" date="2020" name="Nature">
        <title>Six reference-quality genomes reveal evolution of bat adaptations.</title>
        <authorList>
            <person name="Jebb D."/>
            <person name="Huang Z."/>
            <person name="Pippel M."/>
            <person name="Hughes G.M."/>
            <person name="Lavrichenko K."/>
            <person name="Devanna P."/>
            <person name="Winkler S."/>
            <person name="Jermiin L.S."/>
            <person name="Skirmuntt E.C."/>
            <person name="Katzourakis A."/>
            <person name="Burkitt-Gray L."/>
            <person name="Ray D.A."/>
            <person name="Sullivan K.A.M."/>
            <person name="Roscito J.G."/>
            <person name="Kirilenko B.M."/>
            <person name="Davalos L.M."/>
            <person name="Corthals A.P."/>
            <person name="Power M.L."/>
            <person name="Jones G."/>
            <person name="Ransome R.D."/>
            <person name="Dechmann D.K.N."/>
            <person name="Locatelli A.G."/>
            <person name="Puechmaille S.J."/>
            <person name="Fedrigo O."/>
            <person name="Jarvis E.D."/>
            <person name="Hiller M."/>
            <person name="Vernes S.C."/>
            <person name="Myers E.W."/>
            <person name="Teeling E.C."/>
        </authorList>
    </citation>
    <scope>NUCLEOTIDE SEQUENCE [LARGE SCALE GENOMIC DNA]</scope>
    <source>
        <strain evidence="1">MRouAeg1</strain>
        <tissue evidence="1">Muscle</tissue>
    </source>
</reference>
<protein>
    <submittedName>
        <fullName evidence="1">Uncharacterized protein</fullName>
    </submittedName>
</protein>
<evidence type="ECO:0000313" key="2">
    <source>
        <dbReference type="Proteomes" id="UP000593571"/>
    </source>
</evidence>
<sequence>MNKLGSSSLLEYYTAVKKGEDDLCASGWQDSHTLLNAGSQLQKHIFKVYPFRRKQSKATLTPLEKSMYQQSIHTQNKMASCTRSTAYFPSFSCSKKEPRDSVLAKESWRNFVVVFLGMFSLLFKRNSHVTMRQQR</sequence>
<comment type="caution">
    <text evidence="1">The sequence shown here is derived from an EMBL/GenBank/DDBJ whole genome shotgun (WGS) entry which is preliminary data.</text>
</comment>